<dbReference type="AlphaFoldDB" id="A0AAD5Q2R7"/>
<reference evidence="2" key="1">
    <citation type="submission" date="2021-12" db="EMBL/GenBank/DDBJ databases">
        <title>Prjna785345.</title>
        <authorList>
            <person name="Rujirawat T."/>
            <person name="Krajaejun T."/>
        </authorList>
    </citation>
    <scope>NUCLEOTIDE SEQUENCE</scope>
    <source>
        <strain evidence="2">Pi057C3</strain>
    </source>
</reference>
<comment type="caution">
    <text evidence="2">The sequence shown here is derived from an EMBL/GenBank/DDBJ whole genome shotgun (WGS) entry which is preliminary data.</text>
</comment>
<sequence>MEPKPDHDEVPVASSPAAGLTRLPAMSPPIVDEEVESEPAVMRSAPQNLAEDVALVPSTLVLPSAPWRSFVESGDRDGNAIAHLLAGEPADEDAARTRLEEMRQLADQHLSELLAVRLATPTVPDRIAEWETLMSGAVAPLLSEPSDILQVGVPLVLEETSSESREPLAEVADALAVITSLQKTFGSSRLRERIVNTARACGWLSNVVDSLLAVVRVQDALLAHPRAESPSSELALVSGWESAQVRHLARRLEKREAALRAAVQRP</sequence>
<proteinExistence type="predicted"/>
<organism evidence="2 3">
    <name type="scientific">Pythium insidiosum</name>
    <name type="common">Pythiosis disease agent</name>
    <dbReference type="NCBI Taxonomy" id="114742"/>
    <lineage>
        <taxon>Eukaryota</taxon>
        <taxon>Sar</taxon>
        <taxon>Stramenopiles</taxon>
        <taxon>Oomycota</taxon>
        <taxon>Peronosporomycetes</taxon>
        <taxon>Pythiales</taxon>
        <taxon>Pythiaceae</taxon>
        <taxon>Pythium</taxon>
    </lineage>
</organism>
<feature type="compositionally biased region" description="Basic and acidic residues" evidence="1">
    <location>
        <begin position="1"/>
        <end position="10"/>
    </location>
</feature>
<gene>
    <name evidence="2" type="ORF">P43SY_010367</name>
</gene>
<protein>
    <submittedName>
        <fullName evidence="2">Uncharacterized protein</fullName>
    </submittedName>
</protein>
<keyword evidence="3" id="KW-1185">Reference proteome</keyword>
<evidence type="ECO:0000256" key="1">
    <source>
        <dbReference type="SAM" id="MobiDB-lite"/>
    </source>
</evidence>
<feature type="region of interest" description="Disordered" evidence="1">
    <location>
        <begin position="1"/>
        <end position="28"/>
    </location>
</feature>
<accession>A0AAD5Q2R7</accession>
<evidence type="ECO:0000313" key="2">
    <source>
        <dbReference type="EMBL" id="KAJ0390400.1"/>
    </source>
</evidence>
<name>A0AAD5Q2R7_PYTIN</name>
<dbReference type="Proteomes" id="UP001209570">
    <property type="component" value="Unassembled WGS sequence"/>
</dbReference>
<evidence type="ECO:0000313" key="3">
    <source>
        <dbReference type="Proteomes" id="UP001209570"/>
    </source>
</evidence>
<dbReference type="EMBL" id="JAKCXM010002175">
    <property type="protein sequence ID" value="KAJ0390400.1"/>
    <property type="molecule type" value="Genomic_DNA"/>
</dbReference>